<dbReference type="PANTHER" id="PTHR11139">
    <property type="entry name" value="ATAXIA TELANGIECTASIA MUTATED ATM -RELATED"/>
    <property type="match status" value="1"/>
</dbReference>
<keyword evidence="3" id="KW-1185">Reference proteome</keyword>
<gene>
    <name evidence="2" type="primary">TRRAP</name>
    <name evidence="2" type="ORF">NPIL_350351</name>
</gene>
<evidence type="ECO:0000313" key="2">
    <source>
        <dbReference type="EMBL" id="GFS40127.1"/>
    </source>
</evidence>
<dbReference type="Pfam" id="PF00454">
    <property type="entry name" value="PI3_PI4_kinase"/>
    <property type="match status" value="1"/>
</dbReference>
<dbReference type="AlphaFoldDB" id="A0A8X6KCT7"/>
<evidence type="ECO:0000259" key="1">
    <source>
        <dbReference type="PROSITE" id="PS50290"/>
    </source>
</evidence>
<dbReference type="PANTHER" id="PTHR11139:SF1">
    <property type="entry name" value="TRANSFORMATION_TRANSCRIPTION DOMAIN-ASSOCIATED PROTEIN"/>
    <property type="match status" value="1"/>
</dbReference>
<accession>A0A8X6KCT7</accession>
<evidence type="ECO:0000313" key="3">
    <source>
        <dbReference type="Proteomes" id="UP000887013"/>
    </source>
</evidence>
<reference evidence="2" key="1">
    <citation type="submission" date="2020-08" db="EMBL/GenBank/DDBJ databases">
        <title>Multicomponent nature underlies the extraordinary mechanical properties of spider dragline silk.</title>
        <authorList>
            <person name="Kono N."/>
            <person name="Nakamura H."/>
            <person name="Mori M."/>
            <person name="Yoshida Y."/>
            <person name="Ohtoshi R."/>
            <person name="Malay A.D."/>
            <person name="Moran D.A.P."/>
            <person name="Tomita M."/>
            <person name="Numata K."/>
            <person name="Arakawa K."/>
        </authorList>
    </citation>
    <scope>NUCLEOTIDE SEQUENCE</scope>
</reference>
<dbReference type="InterPro" id="IPR050517">
    <property type="entry name" value="DDR_Repair_Kinase"/>
</dbReference>
<feature type="domain" description="PI3K/PI4K catalytic" evidence="1">
    <location>
        <begin position="72"/>
        <end position="378"/>
    </location>
</feature>
<dbReference type="PROSITE" id="PS50290">
    <property type="entry name" value="PI3_4_KINASE_3"/>
    <property type="match status" value="1"/>
</dbReference>
<dbReference type="GO" id="GO:0000124">
    <property type="term" value="C:SAGA complex"/>
    <property type="evidence" value="ECO:0007669"/>
    <property type="project" value="TreeGrafter"/>
</dbReference>
<protein>
    <recommendedName>
        <fullName evidence="1">PI3K/PI4K catalytic domain-containing protein</fullName>
    </recommendedName>
</protein>
<dbReference type="GO" id="GO:0005634">
    <property type="term" value="C:nucleus"/>
    <property type="evidence" value="ECO:0007669"/>
    <property type="project" value="TreeGrafter"/>
</dbReference>
<dbReference type="GO" id="GO:0035267">
    <property type="term" value="C:NuA4 histone acetyltransferase complex"/>
    <property type="evidence" value="ECO:0007669"/>
    <property type="project" value="TreeGrafter"/>
</dbReference>
<dbReference type="OrthoDB" id="6424441at2759"/>
<dbReference type="SUPFAM" id="SSF56112">
    <property type="entry name" value="Protein kinase-like (PK-like)"/>
    <property type="match status" value="1"/>
</dbReference>
<dbReference type="InterPro" id="IPR011009">
    <property type="entry name" value="Kinase-like_dom_sf"/>
</dbReference>
<organism evidence="2 3">
    <name type="scientific">Nephila pilipes</name>
    <name type="common">Giant wood spider</name>
    <name type="synonym">Nephila maculata</name>
    <dbReference type="NCBI Taxonomy" id="299642"/>
    <lineage>
        <taxon>Eukaryota</taxon>
        <taxon>Metazoa</taxon>
        <taxon>Ecdysozoa</taxon>
        <taxon>Arthropoda</taxon>
        <taxon>Chelicerata</taxon>
        <taxon>Arachnida</taxon>
        <taxon>Araneae</taxon>
        <taxon>Araneomorphae</taxon>
        <taxon>Entelegynae</taxon>
        <taxon>Araneoidea</taxon>
        <taxon>Nephilidae</taxon>
        <taxon>Nephila</taxon>
    </lineage>
</organism>
<sequence length="378" mass="44159">MCFLISEGDLHIFLYQLSKWIAHYERKKKNNKRSFPLKMQSTFLSSFHLHHEEIQMFMNSYTKPTCIQISRFLPIVEVMESNDGSAYRIFIEGSNGKVYPYIIIRNMYSENVLQEDRIFQFFSLLNSLMTIERPLYSHSLQFKIPAYVCIHPCLKMIQCDVSSYSLLDIYNQYCTEMEQQNLVIPALLEIFCALNQNKAHIPNTGIDKSYRIKIFNTIQENMVPKTIIKKKFANGSAINYMESRKKFAVDIALAGISRFLFFLNQQMPEETFINFGSGEVSTFGLKFSLLHDVDTQDTYIPFRLTKNISEFITPMGVSGYVKSTILHTVQCFNKHDDEIESFLKTLLLDEFDDLEMNIYGCSNHKKNIQDYPVNHTKY</sequence>
<dbReference type="GO" id="GO:0006355">
    <property type="term" value="P:regulation of DNA-templated transcription"/>
    <property type="evidence" value="ECO:0007669"/>
    <property type="project" value="TreeGrafter"/>
</dbReference>
<name>A0A8X6KCT7_NEPPI</name>
<dbReference type="Proteomes" id="UP000887013">
    <property type="component" value="Unassembled WGS sequence"/>
</dbReference>
<dbReference type="EMBL" id="BMAW01089484">
    <property type="protein sequence ID" value="GFS40127.1"/>
    <property type="molecule type" value="Genomic_DNA"/>
</dbReference>
<dbReference type="GO" id="GO:0006281">
    <property type="term" value="P:DNA repair"/>
    <property type="evidence" value="ECO:0007669"/>
    <property type="project" value="TreeGrafter"/>
</dbReference>
<comment type="caution">
    <text evidence="2">The sequence shown here is derived from an EMBL/GenBank/DDBJ whole genome shotgun (WGS) entry which is preliminary data.</text>
</comment>
<dbReference type="InterPro" id="IPR000403">
    <property type="entry name" value="PI3/4_kinase_cat_dom"/>
</dbReference>
<proteinExistence type="predicted"/>